<gene>
    <name evidence="2" type="ordered locus">Cwoe_2269</name>
</gene>
<comment type="similarity">
    <text evidence="1">Belongs to the RutC family.</text>
</comment>
<protein>
    <submittedName>
        <fullName evidence="2">Endoribonuclease L-PSP</fullName>
    </submittedName>
</protein>
<evidence type="ECO:0000256" key="1">
    <source>
        <dbReference type="ARBA" id="ARBA00010552"/>
    </source>
</evidence>
<dbReference type="CDD" id="cd00448">
    <property type="entry name" value="YjgF_YER057c_UK114_family"/>
    <property type="match status" value="1"/>
</dbReference>
<dbReference type="KEGG" id="cwo:Cwoe_2269"/>
<dbReference type="HOGENOM" id="CLU_100715_4_2_11"/>
<dbReference type="OrthoDB" id="9815126at2"/>
<organism evidence="2 3">
    <name type="scientific">Conexibacter woesei (strain DSM 14684 / CCUG 47730 / CIP 108061 / JCM 11494 / NBRC 100937 / ID131577)</name>
    <dbReference type="NCBI Taxonomy" id="469383"/>
    <lineage>
        <taxon>Bacteria</taxon>
        <taxon>Bacillati</taxon>
        <taxon>Actinomycetota</taxon>
        <taxon>Thermoleophilia</taxon>
        <taxon>Solirubrobacterales</taxon>
        <taxon>Conexibacteraceae</taxon>
        <taxon>Conexibacter</taxon>
    </lineage>
</organism>
<evidence type="ECO:0000313" key="3">
    <source>
        <dbReference type="Proteomes" id="UP000008229"/>
    </source>
</evidence>
<accession>D3F6C7</accession>
<dbReference type="GO" id="GO:0005829">
    <property type="term" value="C:cytosol"/>
    <property type="evidence" value="ECO:0007669"/>
    <property type="project" value="TreeGrafter"/>
</dbReference>
<keyword evidence="3" id="KW-1185">Reference proteome</keyword>
<evidence type="ECO:0000313" key="2">
    <source>
        <dbReference type="EMBL" id="ADB50694.1"/>
    </source>
</evidence>
<sequence>MTRSEPFAIAERRCLPWAPAVDFSQALVTNAPLVLTAGQGPFGADGSIVAVGDPAGQMRQTFQNLSTVLEAVGASLASVVSQTVYLARAEDFEVFKSVRREFYAPPFPAATTLRVDLLEPAMLIELTAVAAVGVERTER</sequence>
<dbReference type="Pfam" id="PF01042">
    <property type="entry name" value="Ribonuc_L-PSP"/>
    <property type="match status" value="1"/>
</dbReference>
<reference evidence="2 3" key="1">
    <citation type="journal article" date="2010" name="Stand. Genomic Sci.">
        <title>Complete genome sequence of Conexibacter woesei type strain (ID131577).</title>
        <authorList>
            <person name="Pukall R."/>
            <person name="Lapidus A."/>
            <person name="Glavina Del Rio T."/>
            <person name="Copeland A."/>
            <person name="Tice H."/>
            <person name="Cheng J.-F."/>
            <person name="Lucas S."/>
            <person name="Chen F."/>
            <person name="Nolan M."/>
            <person name="Bruce D."/>
            <person name="Goodwin L."/>
            <person name="Pitluck S."/>
            <person name="Mavromatis K."/>
            <person name="Ivanova N."/>
            <person name="Ovchinnikova G."/>
            <person name="Pati A."/>
            <person name="Chen A."/>
            <person name="Palaniappan K."/>
            <person name="Land M."/>
            <person name="Hauser L."/>
            <person name="Chang Y.-J."/>
            <person name="Jeffries C.D."/>
            <person name="Chain P."/>
            <person name="Meincke L."/>
            <person name="Sims D."/>
            <person name="Brettin T."/>
            <person name="Detter J.C."/>
            <person name="Rohde M."/>
            <person name="Goeker M."/>
            <person name="Bristow J."/>
            <person name="Eisen J.A."/>
            <person name="Markowitz V."/>
            <person name="Kyrpides N.C."/>
            <person name="Klenk H.-P."/>
            <person name="Hugenholtz P."/>
        </authorList>
    </citation>
    <scope>NUCLEOTIDE SEQUENCE [LARGE SCALE GENOMIC DNA]</scope>
    <source>
        <strain evidence="3">DSM 14684 / CIP 108061 / JCM 11494 / NBRC 100937 / ID131577</strain>
    </source>
</reference>
<dbReference type="Proteomes" id="UP000008229">
    <property type="component" value="Chromosome"/>
</dbReference>
<dbReference type="GO" id="GO:0019239">
    <property type="term" value="F:deaminase activity"/>
    <property type="evidence" value="ECO:0007669"/>
    <property type="project" value="TreeGrafter"/>
</dbReference>
<dbReference type="AlphaFoldDB" id="D3F6C7"/>
<dbReference type="eggNOG" id="COG0251">
    <property type="taxonomic scope" value="Bacteria"/>
</dbReference>
<reference evidence="3" key="2">
    <citation type="submission" date="2010-01" db="EMBL/GenBank/DDBJ databases">
        <title>The complete genome of Conexibacter woesei DSM 14684.</title>
        <authorList>
            <consortium name="US DOE Joint Genome Institute (JGI-PGF)"/>
            <person name="Lucas S."/>
            <person name="Copeland A."/>
            <person name="Lapidus A."/>
            <person name="Glavina del Rio T."/>
            <person name="Dalin E."/>
            <person name="Tice H."/>
            <person name="Bruce D."/>
            <person name="Goodwin L."/>
            <person name="Pitluck S."/>
            <person name="Kyrpides N."/>
            <person name="Mavromatis K."/>
            <person name="Ivanova N."/>
            <person name="Mikhailova N."/>
            <person name="Chertkov O."/>
            <person name="Brettin T."/>
            <person name="Detter J.C."/>
            <person name="Han C."/>
            <person name="Larimer F."/>
            <person name="Land M."/>
            <person name="Hauser L."/>
            <person name="Markowitz V."/>
            <person name="Cheng J.-F."/>
            <person name="Hugenholtz P."/>
            <person name="Woyke T."/>
            <person name="Wu D."/>
            <person name="Pukall R."/>
            <person name="Steenblock K."/>
            <person name="Schneider S."/>
            <person name="Klenk H.-P."/>
            <person name="Eisen J.A."/>
        </authorList>
    </citation>
    <scope>NUCLEOTIDE SEQUENCE [LARGE SCALE GENOMIC DNA]</scope>
    <source>
        <strain evidence="3">DSM 14684 / CIP 108061 / JCM 11494 / NBRC 100937 / ID131577</strain>
    </source>
</reference>
<dbReference type="RefSeq" id="WP_012933745.1">
    <property type="nucleotide sequence ID" value="NC_013739.1"/>
</dbReference>
<proteinExistence type="inferred from homology"/>
<dbReference type="EMBL" id="CP001854">
    <property type="protein sequence ID" value="ADB50694.1"/>
    <property type="molecule type" value="Genomic_DNA"/>
</dbReference>
<dbReference type="InterPro" id="IPR006175">
    <property type="entry name" value="YjgF/YER057c/UK114"/>
</dbReference>
<dbReference type="InterPro" id="IPR035959">
    <property type="entry name" value="RutC-like_sf"/>
</dbReference>
<dbReference type="SUPFAM" id="SSF55298">
    <property type="entry name" value="YjgF-like"/>
    <property type="match status" value="1"/>
</dbReference>
<dbReference type="Gene3D" id="3.30.1330.40">
    <property type="entry name" value="RutC-like"/>
    <property type="match status" value="1"/>
</dbReference>
<dbReference type="PANTHER" id="PTHR11803">
    <property type="entry name" value="2-IMINOBUTANOATE/2-IMINOPROPANOATE DEAMINASE RIDA"/>
    <property type="match status" value="1"/>
</dbReference>
<name>D3F6C7_CONWI</name>
<dbReference type="PANTHER" id="PTHR11803:SF58">
    <property type="entry name" value="PROTEIN HMF1-RELATED"/>
    <property type="match status" value="1"/>
</dbReference>
<dbReference type="STRING" id="469383.Cwoe_2269"/>